<dbReference type="Proteomes" id="UP000198210">
    <property type="component" value="Chromosome I"/>
</dbReference>
<feature type="transmembrane region" description="Helical" evidence="1">
    <location>
        <begin position="21"/>
        <end position="40"/>
    </location>
</feature>
<reference evidence="2 3" key="1">
    <citation type="submission" date="2016-06" db="EMBL/GenBank/DDBJ databases">
        <authorList>
            <person name="Kjaerup R.B."/>
            <person name="Dalgaard T.S."/>
            <person name="Juul-Madsen H.R."/>
        </authorList>
    </citation>
    <scope>NUCLEOTIDE SEQUENCE [LARGE SCALE GENOMIC DNA]</scope>
    <source>
        <strain evidence="2 3">DSM 45097</strain>
    </source>
</reference>
<keyword evidence="1" id="KW-1133">Transmembrane helix</keyword>
<keyword evidence="1" id="KW-0812">Transmembrane</keyword>
<accession>A0A1C5GZ24</accession>
<organism evidence="2 3">
    <name type="scientific">Micromonospora siamensis</name>
    <dbReference type="NCBI Taxonomy" id="299152"/>
    <lineage>
        <taxon>Bacteria</taxon>
        <taxon>Bacillati</taxon>
        <taxon>Actinomycetota</taxon>
        <taxon>Actinomycetes</taxon>
        <taxon>Micromonosporales</taxon>
        <taxon>Micromonosporaceae</taxon>
        <taxon>Micromonospora</taxon>
    </lineage>
</organism>
<evidence type="ECO:0000313" key="3">
    <source>
        <dbReference type="Proteomes" id="UP000198210"/>
    </source>
</evidence>
<sequence>MTRPALPPIVEQTRVFLLTQTWLLLVGLLGLLLLVQALYARGALEGTSGDDFLVLLLATMVTPAVLALAAWGVRRGRRVGWVLALLGELAVAFLLYAAVNFGFFLGVPVLILAGIGAWVVVNLLRADVRAYLLRRPDRRDVAGVREAR</sequence>
<dbReference type="EMBL" id="LT607751">
    <property type="protein sequence ID" value="SCG38411.1"/>
    <property type="molecule type" value="Genomic_DNA"/>
</dbReference>
<evidence type="ECO:0000313" key="2">
    <source>
        <dbReference type="EMBL" id="SCG38411.1"/>
    </source>
</evidence>
<dbReference type="AlphaFoldDB" id="A0A1C5GZ24"/>
<proteinExistence type="predicted"/>
<feature type="transmembrane region" description="Helical" evidence="1">
    <location>
        <begin position="52"/>
        <end position="73"/>
    </location>
</feature>
<name>A0A1C5GZ24_9ACTN</name>
<gene>
    <name evidence="2" type="ORF">GA0074704_0672</name>
</gene>
<evidence type="ECO:0000256" key="1">
    <source>
        <dbReference type="SAM" id="Phobius"/>
    </source>
</evidence>
<dbReference type="RefSeq" id="WP_088969128.1">
    <property type="nucleotide sequence ID" value="NZ_JBHLYF010000015.1"/>
</dbReference>
<protein>
    <submittedName>
        <fullName evidence="2">Uncharacterized protein</fullName>
    </submittedName>
</protein>
<keyword evidence="1" id="KW-0472">Membrane</keyword>
<feature type="transmembrane region" description="Helical" evidence="1">
    <location>
        <begin position="80"/>
        <end position="99"/>
    </location>
</feature>
<feature type="transmembrane region" description="Helical" evidence="1">
    <location>
        <begin position="105"/>
        <end position="124"/>
    </location>
</feature>
<keyword evidence="3" id="KW-1185">Reference proteome</keyword>